<organism evidence="2 3">
    <name type="scientific">Pseudanabaena mucicola FACHB-723</name>
    <dbReference type="NCBI Taxonomy" id="2692860"/>
    <lineage>
        <taxon>Bacteria</taxon>
        <taxon>Bacillati</taxon>
        <taxon>Cyanobacteriota</taxon>
        <taxon>Cyanophyceae</taxon>
        <taxon>Pseudanabaenales</taxon>
        <taxon>Pseudanabaenaceae</taxon>
        <taxon>Pseudanabaena</taxon>
    </lineage>
</organism>
<dbReference type="Proteomes" id="UP000642094">
    <property type="component" value="Unassembled WGS sequence"/>
</dbReference>
<evidence type="ECO:0000313" key="2">
    <source>
        <dbReference type="EMBL" id="MBD2189404.1"/>
    </source>
</evidence>
<sequence>MTAGPLVKAMLTTTDAGAAAINFQFNPTELQFQRSVSLNRSAGARTDSGLPKVTFAYPEPVSLSLSNLTFDTYETGTSVLTLIEPIIKATDFTGSLERPPVYVFAWGQTQYLKCFVKSVSYKLTMFLADGTPVRAIVDMSLEEVDSTQL</sequence>
<proteinExistence type="predicted"/>
<dbReference type="InterPro" id="IPR045361">
    <property type="entry name" value="CIS_tube_prot_N"/>
</dbReference>
<evidence type="ECO:0000259" key="1">
    <source>
        <dbReference type="Pfam" id="PF19266"/>
    </source>
</evidence>
<keyword evidence="3" id="KW-1185">Reference proteome</keyword>
<feature type="domain" description="Contractile injection system tube protein N-terminal" evidence="1">
    <location>
        <begin position="18"/>
        <end position="147"/>
    </location>
</feature>
<evidence type="ECO:0000313" key="3">
    <source>
        <dbReference type="Proteomes" id="UP000642094"/>
    </source>
</evidence>
<accession>A0ABR8A022</accession>
<reference evidence="2 3" key="1">
    <citation type="journal article" date="2020" name="ISME J.">
        <title>Comparative genomics reveals insights into cyanobacterial evolution and habitat adaptation.</title>
        <authorList>
            <person name="Chen M.Y."/>
            <person name="Teng W.K."/>
            <person name="Zhao L."/>
            <person name="Hu C.X."/>
            <person name="Zhou Y.K."/>
            <person name="Han B.P."/>
            <person name="Song L.R."/>
            <person name="Shu W.S."/>
        </authorList>
    </citation>
    <scope>NUCLEOTIDE SEQUENCE [LARGE SCALE GENOMIC DNA]</scope>
    <source>
        <strain evidence="2 3">FACHB-723</strain>
    </source>
</reference>
<comment type="caution">
    <text evidence="2">The sequence shown here is derived from an EMBL/GenBank/DDBJ whole genome shotgun (WGS) entry which is preliminary data.</text>
</comment>
<dbReference type="EMBL" id="JACJQB010000038">
    <property type="protein sequence ID" value="MBD2189404.1"/>
    <property type="molecule type" value="Genomic_DNA"/>
</dbReference>
<dbReference type="Pfam" id="PF19266">
    <property type="entry name" value="CIS_tube"/>
    <property type="match status" value="1"/>
</dbReference>
<name>A0ABR8A022_9CYAN</name>
<protein>
    <recommendedName>
        <fullName evidence="1">Contractile injection system tube protein N-terminal domain-containing protein</fullName>
    </recommendedName>
</protein>
<dbReference type="RefSeq" id="WP_190404232.1">
    <property type="nucleotide sequence ID" value="NZ_JACJQB010000038.1"/>
</dbReference>
<gene>
    <name evidence="2" type="ORF">H6F41_14805</name>
</gene>